<dbReference type="RefSeq" id="WP_035145697.1">
    <property type="nucleotide sequence ID" value="NZ_JAAZWO010000015.1"/>
</dbReference>
<name>A0A923EDB6_CLOTT</name>
<evidence type="ECO:0000313" key="4">
    <source>
        <dbReference type="Proteomes" id="UP000563151"/>
    </source>
</evidence>
<dbReference type="SUPFAM" id="SSF55136">
    <property type="entry name" value="Probable bacterial effector-binding domain"/>
    <property type="match status" value="1"/>
</dbReference>
<proteinExistence type="predicted"/>
<dbReference type="InterPro" id="IPR029442">
    <property type="entry name" value="GyrI-like"/>
</dbReference>
<dbReference type="Gene3D" id="3.20.80.10">
    <property type="entry name" value="Regulatory factor, effector binding domain"/>
    <property type="match status" value="1"/>
</dbReference>
<dbReference type="Pfam" id="PF06445">
    <property type="entry name" value="GyrI-like"/>
    <property type="match status" value="1"/>
</dbReference>
<dbReference type="SUPFAM" id="SSF46955">
    <property type="entry name" value="Putative DNA-binding domain"/>
    <property type="match status" value="1"/>
</dbReference>
<comment type="caution">
    <text evidence="3">The sequence shown here is derived from an EMBL/GenBank/DDBJ whole genome shotgun (WGS) entry which is preliminary data.</text>
</comment>
<dbReference type="PROSITE" id="PS50937">
    <property type="entry name" value="HTH_MERR_2"/>
    <property type="match status" value="1"/>
</dbReference>
<dbReference type="CDD" id="cd01107">
    <property type="entry name" value="HTH_BmrR"/>
    <property type="match status" value="1"/>
</dbReference>
<accession>A0A923EDB6</accession>
<dbReference type="InterPro" id="IPR011256">
    <property type="entry name" value="Reg_factor_effector_dom_sf"/>
</dbReference>
<dbReference type="SMART" id="SM00871">
    <property type="entry name" value="AraC_E_bind"/>
    <property type="match status" value="1"/>
</dbReference>
<evidence type="ECO:0000313" key="3">
    <source>
        <dbReference type="EMBL" id="MBC2398525.1"/>
    </source>
</evidence>
<dbReference type="EMBL" id="JAAZWO010000015">
    <property type="protein sequence ID" value="MBC2398525.1"/>
    <property type="molecule type" value="Genomic_DNA"/>
</dbReference>
<dbReference type="GO" id="GO:0003700">
    <property type="term" value="F:DNA-binding transcription factor activity"/>
    <property type="evidence" value="ECO:0007669"/>
    <property type="project" value="InterPro"/>
</dbReference>
<dbReference type="Pfam" id="PF13411">
    <property type="entry name" value="MerR_1"/>
    <property type="match status" value="1"/>
</dbReference>
<keyword evidence="4" id="KW-1185">Reference proteome</keyword>
<gene>
    <name evidence="3" type="ORF">HGG79_12185</name>
</gene>
<dbReference type="InterPro" id="IPR010499">
    <property type="entry name" value="AraC_E-bd"/>
</dbReference>
<dbReference type="PANTHER" id="PTHR30204:SF97">
    <property type="entry name" value="MERR FAMILY REGULATORY PROTEIN"/>
    <property type="match status" value="1"/>
</dbReference>
<dbReference type="AlphaFoldDB" id="A0A923EDB6"/>
<evidence type="ECO:0000259" key="2">
    <source>
        <dbReference type="PROSITE" id="PS50937"/>
    </source>
</evidence>
<organism evidence="3 4">
    <name type="scientific">Clostridium tetanomorphum</name>
    <dbReference type="NCBI Taxonomy" id="1553"/>
    <lineage>
        <taxon>Bacteria</taxon>
        <taxon>Bacillati</taxon>
        <taxon>Bacillota</taxon>
        <taxon>Clostridia</taxon>
        <taxon>Eubacteriales</taxon>
        <taxon>Clostridiaceae</taxon>
        <taxon>Clostridium</taxon>
    </lineage>
</organism>
<dbReference type="GO" id="GO:0003677">
    <property type="term" value="F:DNA binding"/>
    <property type="evidence" value="ECO:0007669"/>
    <property type="project" value="UniProtKB-KW"/>
</dbReference>
<sequence length="272" mass="31715">MFRIGEFANLNKISIKTLRYYDELGLLKPMEVDWQTGYRYYSAKQLLRLNRILALKDLGFSLNQISNVIDNEESRDIVLSMLDEKKKEINDTINSEKIRLSRVETLINKIKEDDRFMLKYDVVLKQLESRRVAAVRGIIPDYSKQHDLWIELNGHLQKHNAKVIAPCRAIYYDQGHKESDVDIEVMSCIASDVPETDRVKVKDLPLVENAACVVHKGSYENICMAYNALIKWIEENGYRISAPNRELYLEGEWSTQNIEEYITEIQIPVKKI</sequence>
<reference evidence="3 4" key="1">
    <citation type="submission" date="2020-04" db="EMBL/GenBank/DDBJ databases">
        <title>Genomic insights into acetone-butanol-ethanol (ABE) fermentation by sequencing solventogenic clostridia strains.</title>
        <authorList>
            <person name="Brown S."/>
        </authorList>
    </citation>
    <scope>NUCLEOTIDE SEQUENCE [LARGE SCALE GENOMIC DNA]</scope>
    <source>
        <strain evidence="3 4">DJ011</strain>
    </source>
</reference>
<dbReference type="Gene3D" id="1.10.1660.10">
    <property type="match status" value="1"/>
</dbReference>
<dbReference type="InterPro" id="IPR047057">
    <property type="entry name" value="MerR_fam"/>
</dbReference>
<keyword evidence="1" id="KW-0238">DNA-binding</keyword>
<dbReference type="InterPro" id="IPR000551">
    <property type="entry name" value="MerR-type_HTH_dom"/>
</dbReference>
<protein>
    <submittedName>
        <fullName evidence="3">MerR family transcriptional regulator</fullName>
    </submittedName>
</protein>
<feature type="domain" description="HTH merR-type" evidence="2">
    <location>
        <begin position="1"/>
        <end position="71"/>
    </location>
</feature>
<dbReference type="SMART" id="SM00422">
    <property type="entry name" value="HTH_MERR"/>
    <property type="match status" value="1"/>
</dbReference>
<dbReference type="Proteomes" id="UP000563151">
    <property type="component" value="Unassembled WGS sequence"/>
</dbReference>
<dbReference type="PANTHER" id="PTHR30204">
    <property type="entry name" value="REDOX-CYCLING DRUG-SENSING TRANSCRIPTIONAL ACTIVATOR SOXR"/>
    <property type="match status" value="1"/>
</dbReference>
<evidence type="ECO:0000256" key="1">
    <source>
        <dbReference type="ARBA" id="ARBA00023125"/>
    </source>
</evidence>
<dbReference type="InterPro" id="IPR009061">
    <property type="entry name" value="DNA-bd_dom_put_sf"/>
</dbReference>